<dbReference type="Proteomes" id="UP000008827">
    <property type="component" value="Chromosome 14"/>
</dbReference>
<reference evidence="3" key="2">
    <citation type="submission" date="2018-02" db="UniProtKB">
        <authorList>
            <consortium name="EnsemblPlants"/>
        </authorList>
    </citation>
    <scope>IDENTIFICATION</scope>
    <source>
        <strain evidence="3">Williams 82</strain>
    </source>
</reference>
<evidence type="ECO:0000313" key="2">
    <source>
        <dbReference type="EMBL" id="KRH15751.1"/>
    </source>
</evidence>
<evidence type="ECO:0000256" key="1">
    <source>
        <dbReference type="SAM" id="Phobius"/>
    </source>
</evidence>
<keyword evidence="4" id="KW-1185">Reference proteome</keyword>
<evidence type="ECO:0000313" key="3">
    <source>
        <dbReference type="EnsemblPlants" id="KRH15751"/>
    </source>
</evidence>
<reference evidence="2" key="3">
    <citation type="submission" date="2018-07" db="EMBL/GenBank/DDBJ databases">
        <title>WGS assembly of Glycine max.</title>
        <authorList>
            <person name="Schmutz J."/>
            <person name="Cannon S."/>
            <person name="Schlueter J."/>
            <person name="Ma J."/>
            <person name="Mitros T."/>
            <person name="Nelson W."/>
            <person name="Hyten D."/>
            <person name="Song Q."/>
            <person name="Thelen J."/>
            <person name="Cheng J."/>
            <person name="Xu D."/>
            <person name="Hellsten U."/>
            <person name="May G."/>
            <person name="Yu Y."/>
            <person name="Sakurai T."/>
            <person name="Umezawa T."/>
            <person name="Bhattacharyya M."/>
            <person name="Sandhu D."/>
            <person name="Valliyodan B."/>
            <person name="Lindquist E."/>
            <person name="Peto M."/>
            <person name="Grant D."/>
            <person name="Shu S."/>
            <person name="Goodstein D."/>
            <person name="Barry K."/>
            <person name="Futrell-Griggs M."/>
            <person name="Abernathy B."/>
            <person name="Du J."/>
            <person name="Tian Z."/>
            <person name="Zhu L."/>
            <person name="Gill N."/>
            <person name="Joshi T."/>
            <person name="Libault M."/>
            <person name="Sethuraman A."/>
            <person name="Zhang X."/>
            <person name="Shinozaki K."/>
            <person name="Nguyen H."/>
            <person name="Wing R."/>
            <person name="Cregan P."/>
            <person name="Specht J."/>
            <person name="Grimwood J."/>
            <person name="Rokhsar D."/>
            <person name="Stacey G."/>
            <person name="Shoemaker R."/>
            <person name="Jackson S."/>
        </authorList>
    </citation>
    <scope>NUCLEOTIDE SEQUENCE</scope>
    <source>
        <tissue evidence="2">Callus</tissue>
    </source>
</reference>
<dbReference type="OrthoDB" id="1739701at2759"/>
<reference evidence="2 3" key="1">
    <citation type="journal article" date="2010" name="Nature">
        <title>Genome sequence of the palaeopolyploid soybean.</title>
        <authorList>
            <person name="Schmutz J."/>
            <person name="Cannon S.B."/>
            <person name="Schlueter J."/>
            <person name="Ma J."/>
            <person name="Mitros T."/>
            <person name="Nelson W."/>
            <person name="Hyten D.L."/>
            <person name="Song Q."/>
            <person name="Thelen J.J."/>
            <person name="Cheng J."/>
            <person name="Xu D."/>
            <person name="Hellsten U."/>
            <person name="May G.D."/>
            <person name="Yu Y."/>
            <person name="Sakurai T."/>
            <person name="Umezawa T."/>
            <person name="Bhattacharyya M.K."/>
            <person name="Sandhu D."/>
            <person name="Valliyodan B."/>
            <person name="Lindquist E."/>
            <person name="Peto M."/>
            <person name="Grant D."/>
            <person name="Shu S."/>
            <person name="Goodstein D."/>
            <person name="Barry K."/>
            <person name="Futrell-Griggs M."/>
            <person name="Abernathy B."/>
            <person name="Du J."/>
            <person name="Tian Z."/>
            <person name="Zhu L."/>
            <person name="Gill N."/>
            <person name="Joshi T."/>
            <person name="Libault M."/>
            <person name="Sethuraman A."/>
            <person name="Zhang X.-C."/>
            <person name="Shinozaki K."/>
            <person name="Nguyen H.T."/>
            <person name="Wing R.A."/>
            <person name="Cregan P."/>
            <person name="Specht J."/>
            <person name="Grimwood J."/>
            <person name="Rokhsar D."/>
            <person name="Stacey G."/>
            <person name="Shoemaker R.C."/>
            <person name="Jackson S.A."/>
        </authorList>
    </citation>
    <scope>NUCLEOTIDE SEQUENCE [LARGE SCALE GENOMIC DNA]</scope>
    <source>
        <strain evidence="3">cv. Williams 82</strain>
        <tissue evidence="2">Callus</tissue>
    </source>
</reference>
<dbReference type="InParanoid" id="A0A0R0GCK7"/>
<organism evidence="2">
    <name type="scientific">Glycine max</name>
    <name type="common">Soybean</name>
    <name type="synonym">Glycine hispida</name>
    <dbReference type="NCBI Taxonomy" id="3847"/>
    <lineage>
        <taxon>Eukaryota</taxon>
        <taxon>Viridiplantae</taxon>
        <taxon>Streptophyta</taxon>
        <taxon>Embryophyta</taxon>
        <taxon>Tracheophyta</taxon>
        <taxon>Spermatophyta</taxon>
        <taxon>Magnoliopsida</taxon>
        <taxon>eudicotyledons</taxon>
        <taxon>Gunneridae</taxon>
        <taxon>Pentapetalae</taxon>
        <taxon>rosids</taxon>
        <taxon>fabids</taxon>
        <taxon>Fabales</taxon>
        <taxon>Fabaceae</taxon>
        <taxon>Papilionoideae</taxon>
        <taxon>50 kb inversion clade</taxon>
        <taxon>NPAAA clade</taxon>
        <taxon>indigoferoid/millettioid clade</taxon>
        <taxon>Phaseoleae</taxon>
        <taxon>Glycine</taxon>
        <taxon>Glycine subgen. Soja</taxon>
    </lineage>
</organism>
<protein>
    <submittedName>
        <fullName evidence="2 3">Uncharacterized protein</fullName>
    </submittedName>
</protein>
<dbReference type="EMBL" id="CM000847">
    <property type="protein sequence ID" value="KRH15751.1"/>
    <property type="molecule type" value="Genomic_DNA"/>
</dbReference>
<evidence type="ECO:0000313" key="4">
    <source>
        <dbReference type="Proteomes" id="UP000008827"/>
    </source>
</evidence>
<sequence>MENREVHCLLINNDSLVDVMYYQLFKKLQISRDKDLDGFSSHAITPFGYLKLRVTFRKYPLAKAIMVCFLVVSTMSLFNVLIERPTLNALGVVISTPHLTMKFFNDDLKVVVVRGD</sequence>
<gene>
    <name evidence="2" type="ORF">GLYMA_14G108800</name>
</gene>
<dbReference type="Gramene" id="KRH15751">
    <property type="protein sequence ID" value="KRH15751"/>
    <property type="gene ID" value="GLYMA_14G108800"/>
</dbReference>
<proteinExistence type="predicted"/>
<keyword evidence="1" id="KW-1133">Transmembrane helix</keyword>
<keyword evidence="1" id="KW-0812">Transmembrane</keyword>
<accession>A0A0R0GCK7</accession>
<keyword evidence="1" id="KW-0472">Membrane</keyword>
<dbReference type="AlphaFoldDB" id="A0A0R0GCK7"/>
<name>A0A0R0GCK7_SOYBN</name>
<feature type="transmembrane region" description="Helical" evidence="1">
    <location>
        <begin position="61"/>
        <end position="82"/>
    </location>
</feature>
<dbReference type="EnsemblPlants" id="KRH15751">
    <property type="protein sequence ID" value="KRH15751"/>
    <property type="gene ID" value="GLYMA_14G108800"/>
</dbReference>